<protein>
    <recommendedName>
        <fullName evidence="10">Ribosome-inactivating protein</fullName>
    </recommendedName>
    <component>
        <recommendedName>
            <fullName evidence="10">Ribosome-inactivating protein chain A</fullName>
        </recommendedName>
        <alternativeName>
            <fullName evidence="10">rRNA N-glycosidase</fullName>
            <ecNumber evidence="10">3.2.2.22</ecNumber>
        </alternativeName>
    </component>
    <component>
        <recommendedName>
            <fullName evidence="10">Ribosome-inactivating protein chain B</fullName>
        </recommendedName>
    </component>
</protein>
<keyword evidence="9 10" id="KW-0652">Protein synthesis inhibitor</keyword>
<evidence type="ECO:0000256" key="6">
    <source>
        <dbReference type="ARBA" id="ARBA00022821"/>
    </source>
</evidence>
<feature type="chain" id="PRO_5039227502" description="Ribosome-inactivating protein" evidence="11">
    <location>
        <begin position="26"/>
        <end position="583"/>
    </location>
</feature>
<comment type="subunit">
    <text evidence="10">Might form dimers or tetramers of disulfide-linked A and B chains.</text>
</comment>
<dbReference type="InterPro" id="IPR036041">
    <property type="entry name" value="Ribosome-inact_prot_sf"/>
</dbReference>
<proteinExistence type="inferred from homology"/>
<keyword evidence="14" id="KW-1185">Reference proteome</keyword>
<dbReference type="GO" id="GO:0006952">
    <property type="term" value="P:defense response"/>
    <property type="evidence" value="ECO:0007669"/>
    <property type="project" value="UniProtKB-KW"/>
</dbReference>
<keyword evidence="5 10" id="KW-0378">Hydrolase</keyword>
<evidence type="ECO:0000256" key="3">
    <source>
        <dbReference type="ARBA" id="ARBA00022734"/>
    </source>
</evidence>
<keyword evidence="3" id="KW-0430">Lectin</keyword>
<comment type="function">
    <text evidence="10">The A chain is responsible for inhibiting protein synthesis through the catalytic inactivation of 60S ribosomal subunits by removing adenine from position 4,324 of 28S rRNA. The B chain binds to cell receptors and probably facilitates the entry into the cell of the A chain; B chains are also responsible for cell agglutination (lectin activity).</text>
</comment>
<dbReference type="InterPro" id="IPR035992">
    <property type="entry name" value="Ricin_B-like_lectins"/>
</dbReference>
<keyword evidence="2 10" id="KW-0800">Toxin</keyword>
<dbReference type="InterPro" id="IPR016139">
    <property type="entry name" value="Ribosome_inactivat_prot_sub2"/>
</dbReference>
<evidence type="ECO:0000313" key="14">
    <source>
        <dbReference type="Proteomes" id="UP001085076"/>
    </source>
</evidence>
<evidence type="ECO:0000256" key="5">
    <source>
        <dbReference type="ARBA" id="ARBA00022801"/>
    </source>
</evidence>
<dbReference type="Gene3D" id="4.10.470.10">
    <property type="entry name" value="Ricin (A Subunit), domain 2"/>
    <property type="match status" value="1"/>
</dbReference>
<comment type="similarity">
    <text evidence="10">Belongs to the ribosome-inactivating protein family.</text>
</comment>
<dbReference type="PANTHER" id="PTHR33453:SF34">
    <property type="entry name" value="RIBOSOME-INACTIVATING PROTEIN"/>
    <property type="match status" value="1"/>
</dbReference>
<evidence type="ECO:0000256" key="4">
    <source>
        <dbReference type="ARBA" id="ARBA00022737"/>
    </source>
</evidence>
<keyword evidence="6 10" id="KW-0611">Plant defense</keyword>
<keyword evidence="8" id="KW-0325">Glycoprotein</keyword>
<dbReference type="Pfam" id="PF00652">
    <property type="entry name" value="Ricin_B_lectin"/>
    <property type="match status" value="2"/>
</dbReference>
<dbReference type="SUPFAM" id="SSF50370">
    <property type="entry name" value="Ricin B-like lectins"/>
    <property type="match status" value="2"/>
</dbReference>
<dbReference type="AlphaFoldDB" id="A0A9D5HCR8"/>
<evidence type="ECO:0000256" key="8">
    <source>
        <dbReference type="ARBA" id="ARBA00023180"/>
    </source>
</evidence>
<feature type="domain" description="Ricin B lectin" evidence="12">
    <location>
        <begin position="329"/>
        <end position="455"/>
    </location>
</feature>
<keyword evidence="4" id="KW-0677">Repeat</keyword>
<dbReference type="CDD" id="cd23492">
    <property type="entry name" value="beta-trefoil_Ricin_MLs_rpt2"/>
    <property type="match status" value="1"/>
</dbReference>
<comment type="catalytic activity">
    <reaction evidence="1 10">
        <text>Endohydrolysis of the N-glycosidic bond at one specific adenosine on the 28S rRNA.</text>
        <dbReference type="EC" id="3.2.2.22"/>
    </reaction>
</comment>
<name>A0A9D5HCR8_9LILI</name>
<dbReference type="GO" id="GO:0090729">
    <property type="term" value="F:toxin activity"/>
    <property type="evidence" value="ECO:0007669"/>
    <property type="project" value="UniProtKB-KW"/>
</dbReference>
<dbReference type="PANTHER" id="PTHR33453">
    <property type="match status" value="1"/>
</dbReference>
<dbReference type="EC" id="3.2.2.22" evidence="10"/>
<dbReference type="InterPro" id="IPR016138">
    <property type="entry name" value="Ribosome_inactivat_prot_sub1"/>
</dbReference>
<evidence type="ECO:0000256" key="7">
    <source>
        <dbReference type="ARBA" id="ARBA00023157"/>
    </source>
</evidence>
<dbReference type="PROSITE" id="PS50231">
    <property type="entry name" value="RICIN_B_LECTIN"/>
    <property type="match status" value="2"/>
</dbReference>
<dbReference type="Proteomes" id="UP001085076">
    <property type="component" value="Miscellaneous, Linkage group lg05"/>
</dbReference>
<accession>A0A9D5HCR8</accession>
<dbReference type="Pfam" id="PF00161">
    <property type="entry name" value="RIP"/>
    <property type="match status" value="1"/>
</dbReference>
<comment type="caution">
    <text evidence="13">The sequence shown here is derived from an EMBL/GenBank/DDBJ whole genome shotgun (WGS) entry which is preliminary data.</text>
</comment>
<evidence type="ECO:0000256" key="10">
    <source>
        <dbReference type="RuleBase" id="RU004915"/>
    </source>
</evidence>
<evidence type="ECO:0000256" key="9">
    <source>
        <dbReference type="ARBA" id="ARBA00023193"/>
    </source>
</evidence>
<dbReference type="GO" id="GO:0030246">
    <property type="term" value="F:carbohydrate binding"/>
    <property type="evidence" value="ECO:0007669"/>
    <property type="project" value="UniProtKB-KW"/>
</dbReference>
<dbReference type="FunFam" id="2.80.10.50:FF:000076">
    <property type="entry name" value="Beta-galactoside-specific lectin 1"/>
    <property type="match status" value="1"/>
</dbReference>
<feature type="signal peptide" evidence="11">
    <location>
        <begin position="1"/>
        <end position="25"/>
    </location>
</feature>
<evidence type="ECO:0000256" key="11">
    <source>
        <dbReference type="SAM" id="SignalP"/>
    </source>
</evidence>
<dbReference type="InterPro" id="IPR017989">
    <property type="entry name" value="Ribosome_inactivat_1/2"/>
</dbReference>
<evidence type="ECO:0000256" key="2">
    <source>
        <dbReference type="ARBA" id="ARBA00022656"/>
    </source>
</evidence>
<dbReference type="GO" id="GO:0017148">
    <property type="term" value="P:negative regulation of translation"/>
    <property type="evidence" value="ECO:0007669"/>
    <property type="project" value="UniProtKB-KW"/>
</dbReference>
<evidence type="ECO:0000256" key="1">
    <source>
        <dbReference type="ARBA" id="ARBA00000237"/>
    </source>
</evidence>
<dbReference type="OrthoDB" id="635641at2759"/>
<reference evidence="13" key="2">
    <citation type="journal article" date="2022" name="Hortic Res">
        <title>The genome of Dioscorea zingiberensis sheds light on the biosynthesis, origin and evolution of the medicinally important diosgenin saponins.</title>
        <authorList>
            <person name="Li Y."/>
            <person name="Tan C."/>
            <person name="Li Z."/>
            <person name="Guo J."/>
            <person name="Li S."/>
            <person name="Chen X."/>
            <person name="Wang C."/>
            <person name="Dai X."/>
            <person name="Yang H."/>
            <person name="Song W."/>
            <person name="Hou L."/>
            <person name="Xu J."/>
            <person name="Tong Z."/>
            <person name="Xu A."/>
            <person name="Yuan X."/>
            <person name="Wang W."/>
            <person name="Yang Q."/>
            <person name="Chen L."/>
            <person name="Sun Z."/>
            <person name="Wang K."/>
            <person name="Pan B."/>
            <person name="Chen J."/>
            <person name="Bao Y."/>
            <person name="Liu F."/>
            <person name="Qi X."/>
            <person name="Gang D.R."/>
            <person name="Wen J."/>
            <person name="Li J."/>
        </authorList>
    </citation>
    <scope>NUCLEOTIDE SEQUENCE</scope>
    <source>
        <strain evidence="13">Dzin_1.0</strain>
    </source>
</reference>
<dbReference type="SUPFAM" id="SSF56371">
    <property type="entry name" value="Ribosome inactivating proteins (RIP)"/>
    <property type="match status" value="1"/>
</dbReference>
<reference evidence="13" key="1">
    <citation type="submission" date="2021-03" db="EMBL/GenBank/DDBJ databases">
        <authorList>
            <person name="Li Z."/>
            <person name="Yang C."/>
        </authorList>
    </citation>
    <scope>NUCLEOTIDE SEQUENCE</scope>
    <source>
        <strain evidence="13">Dzin_1.0</strain>
        <tissue evidence="13">Leaf</tissue>
    </source>
</reference>
<dbReference type="InterPro" id="IPR000772">
    <property type="entry name" value="Ricin_B_lectin"/>
</dbReference>
<dbReference type="PRINTS" id="PR00396">
    <property type="entry name" value="SHIGARICIN"/>
</dbReference>
<dbReference type="Gene3D" id="3.40.420.10">
    <property type="entry name" value="Ricin (A subunit), domain 1"/>
    <property type="match status" value="1"/>
</dbReference>
<dbReference type="SMART" id="SM00458">
    <property type="entry name" value="RICIN"/>
    <property type="match status" value="2"/>
</dbReference>
<feature type="domain" description="Ricin B lectin" evidence="12">
    <location>
        <begin position="460"/>
        <end position="582"/>
    </location>
</feature>
<evidence type="ECO:0000259" key="12">
    <source>
        <dbReference type="SMART" id="SM00458"/>
    </source>
</evidence>
<keyword evidence="7" id="KW-1015">Disulfide bond</keyword>
<evidence type="ECO:0000313" key="13">
    <source>
        <dbReference type="EMBL" id="KAJ0971764.1"/>
    </source>
</evidence>
<gene>
    <name evidence="13" type="ORF">J5N97_019723</name>
</gene>
<dbReference type="EMBL" id="JAGGNH010000005">
    <property type="protein sequence ID" value="KAJ0971764.1"/>
    <property type="molecule type" value="Genomic_DNA"/>
</dbReference>
<keyword evidence="11" id="KW-0732">Signal</keyword>
<dbReference type="GO" id="GO:0030598">
    <property type="term" value="F:rRNA N-glycosylase activity"/>
    <property type="evidence" value="ECO:0007669"/>
    <property type="project" value="UniProtKB-EC"/>
</dbReference>
<dbReference type="InterPro" id="IPR001574">
    <property type="entry name" value="Ribosome_inactivat_prot"/>
</dbReference>
<dbReference type="Gene3D" id="2.80.10.50">
    <property type="match status" value="2"/>
</dbReference>
<organism evidence="13 14">
    <name type="scientific">Dioscorea zingiberensis</name>
    <dbReference type="NCBI Taxonomy" id="325984"/>
    <lineage>
        <taxon>Eukaryota</taxon>
        <taxon>Viridiplantae</taxon>
        <taxon>Streptophyta</taxon>
        <taxon>Embryophyta</taxon>
        <taxon>Tracheophyta</taxon>
        <taxon>Spermatophyta</taxon>
        <taxon>Magnoliopsida</taxon>
        <taxon>Liliopsida</taxon>
        <taxon>Dioscoreales</taxon>
        <taxon>Dioscoreaceae</taxon>
        <taxon>Dioscorea</taxon>
    </lineage>
</organism>
<sequence>MNVLWVPVVLAAWVWCNLVLGPVEAQSQNNYLGYVKLKLTITHQTTGKDYFQLITLLRDSLSSGSLSNDIPQLREPTLSVSDPRRFVLVELTNQEEQTITLAIDVVNVYLVAYQAGDEAFFFGDAPVGAERHLFTTSTTRNTLPFNGSYIDLERQAGNNRDQITLGREELIQAITTLRYSSASSSTRTRPRYLIVIIQMISEAARFNPIFWRVRQSIDSGESFLPDMYMLELETSWGQLSTQVQQSTGGVFDRPIHLPIATGDSITLSNVRDVIASLALMLFVCSDRPSLTSSHREHPSPLLLIRPVVSEISYNDVVNVDDDATCTISEPTVRIVGRNGLCVDVRDGKFHDGNAIQLWPCQPHDAANQLWTIKRDGTLQSNSRCMTAYGYRPGEYVMIFDCNTAVREAKIWKIWDNGTIINPKSALVLGADSGSSGTTLNVQTNTYSAAQGWLPSNDTAPREVTIYGFRDLCMEANGANVWIETCASSKQQQKWALYGDGSIRPKQNQDQCLTTGNDSSGTVITIVSCSAGSSGQRWVFTNEGTILNLNNGLVMDVRASDPSLRQIIIYPSTGKPNQMWLAVP</sequence>